<dbReference type="Gene3D" id="3.40.50.970">
    <property type="match status" value="1"/>
</dbReference>
<name>D9WFV2_9ACTN</name>
<evidence type="ECO:0000313" key="3">
    <source>
        <dbReference type="Proteomes" id="UP000003963"/>
    </source>
</evidence>
<dbReference type="SUPFAM" id="SSF52518">
    <property type="entry name" value="Thiamin diphosphate-binding fold (THDP-binding)"/>
    <property type="match status" value="1"/>
</dbReference>
<evidence type="ECO:0000256" key="1">
    <source>
        <dbReference type="SAM" id="MobiDB-lite"/>
    </source>
</evidence>
<dbReference type="RefSeq" id="WP_009713010.1">
    <property type="nucleotide sequence ID" value="NZ_GG657754.1"/>
</dbReference>
<dbReference type="Proteomes" id="UP000003963">
    <property type="component" value="Unassembled WGS sequence"/>
</dbReference>
<keyword evidence="3" id="KW-1185">Reference proteome</keyword>
<reference evidence="2 3" key="1">
    <citation type="submission" date="2009-02" db="EMBL/GenBank/DDBJ databases">
        <title>Annotation of Streptomyces hygroscopicus strain ATCC 53653.</title>
        <authorList>
            <consortium name="The Broad Institute Genome Sequencing Platform"/>
            <consortium name="Broad Institute Microbial Sequencing Center"/>
            <person name="Fischbach M."/>
            <person name="Godfrey P."/>
            <person name="Ward D."/>
            <person name="Young S."/>
            <person name="Zeng Q."/>
            <person name="Koehrsen M."/>
            <person name="Alvarado L."/>
            <person name="Berlin A.M."/>
            <person name="Bochicchio J."/>
            <person name="Borenstein D."/>
            <person name="Chapman S.B."/>
            <person name="Chen Z."/>
            <person name="Engels R."/>
            <person name="Freedman E."/>
            <person name="Gellesch M."/>
            <person name="Goldberg J."/>
            <person name="Griggs A."/>
            <person name="Gujja S."/>
            <person name="Heilman E.R."/>
            <person name="Heiman D.I."/>
            <person name="Hepburn T.A."/>
            <person name="Howarth C."/>
            <person name="Jen D."/>
            <person name="Larson L."/>
            <person name="Lewis B."/>
            <person name="Mehta T."/>
            <person name="Park D."/>
            <person name="Pearson M."/>
            <person name="Richards J."/>
            <person name="Roberts A."/>
            <person name="Saif S."/>
            <person name="Shea T.D."/>
            <person name="Shenoy N."/>
            <person name="Sisk P."/>
            <person name="Stolte C."/>
            <person name="Sykes S.N."/>
            <person name="Thomson T."/>
            <person name="Walk T."/>
            <person name="White J."/>
            <person name="Yandava C."/>
            <person name="Straight P."/>
            <person name="Clardy J."/>
            <person name="Hung D."/>
            <person name="Kolter R."/>
            <person name="Mekalanos J."/>
            <person name="Walker S."/>
            <person name="Walsh C.T."/>
            <person name="Wieland-Brown L.C."/>
            <person name="Haas B."/>
            <person name="Nusbaum C."/>
            <person name="Birren B."/>
        </authorList>
    </citation>
    <scope>NUCLEOTIDE SEQUENCE [LARGE SCALE GENOMIC DNA]</scope>
    <source>
        <strain evidence="2 3">ATCC 53653</strain>
    </source>
</reference>
<dbReference type="GO" id="GO:0000287">
    <property type="term" value="F:magnesium ion binding"/>
    <property type="evidence" value="ECO:0007669"/>
    <property type="project" value="UniProtKB-ARBA"/>
</dbReference>
<sequence>MEKADELAPAIRRAIAADGPYFIEVLTAASTMHLHLAGWPDTDPKTTRKGGHGDRVVDGSWPN</sequence>
<accession>D9WFV2</accession>
<evidence type="ECO:0000313" key="2">
    <source>
        <dbReference type="EMBL" id="EFL21188.1"/>
    </source>
</evidence>
<dbReference type="STRING" id="457427.SSOG_00900"/>
<protein>
    <submittedName>
        <fullName evidence="2">Uncharacterized protein</fullName>
    </submittedName>
</protein>
<proteinExistence type="predicted"/>
<dbReference type="EMBL" id="GG657754">
    <property type="protein sequence ID" value="EFL21188.1"/>
    <property type="molecule type" value="Genomic_DNA"/>
</dbReference>
<feature type="region of interest" description="Disordered" evidence="1">
    <location>
        <begin position="39"/>
        <end position="63"/>
    </location>
</feature>
<feature type="compositionally biased region" description="Basic and acidic residues" evidence="1">
    <location>
        <begin position="42"/>
        <end position="57"/>
    </location>
</feature>
<dbReference type="HOGENOM" id="CLU_2883998_0_0_11"/>
<organism evidence="2 3">
    <name type="scientific">Streptomyces himastatinicus ATCC 53653</name>
    <dbReference type="NCBI Taxonomy" id="457427"/>
    <lineage>
        <taxon>Bacteria</taxon>
        <taxon>Bacillati</taxon>
        <taxon>Actinomycetota</taxon>
        <taxon>Actinomycetes</taxon>
        <taxon>Kitasatosporales</taxon>
        <taxon>Streptomycetaceae</taxon>
        <taxon>Streptomyces</taxon>
        <taxon>Streptomyces violaceusniger group</taxon>
    </lineage>
</organism>
<dbReference type="AlphaFoldDB" id="D9WFV2"/>
<gene>
    <name evidence="2" type="ORF">SSOG_00900</name>
</gene>
<dbReference type="InterPro" id="IPR029061">
    <property type="entry name" value="THDP-binding"/>
</dbReference>